<dbReference type="Pfam" id="PF00924">
    <property type="entry name" value="MS_channel_2nd"/>
    <property type="match status" value="1"/>
</dbReference>
<feature type="transmembrane region" description="Helical" evidence="7">
    <location>
        <begin position="20"/>
        <end position="39"/>
    </location>
</feature>
<dbReference type="Pfam" id="PF21082">
    <property type="entry name" value="MS_channel_3rd"/>
    <property type="match status" value="1"/>
</dbReference>
<evidence type="ECO:0000256" key="4">
    <source>
        <dbReference type="ARBA" id="ARBA00022692"/>
    </source>
</evidence>
<feature type="domain" description="Mechanosensitive ion channel MscS" evidence="8">
    <location>
        <begin position="183"/>
        <end position="250"/>
    </location>
</feature>
<gene>
    <name evidence="11" type="ORF">SH580_16095</name>
</gene>
<dbReference type="Gene3D" id="3.30.70.100">
    <property type="match status" value="1"/>
</dbReference>
<feature type="transmembrane region" description="Helical" evidence="7">
    <location>
        <begin position="92"/>
        <end position="110"/>
    </location>
</feature>
<dbReference type="InterPro" id="IPR006685">
    <property type="entry name" value="MscS_channel_2nd"/>
</dbReference>
<dbReference type="Gene3D" id="2.30.30.60">
    <property type="match status" value="1"/>
</dbReference>
<dbReference type="InterPro" id="IPR010920">
    <property type="entry name" value="LSM_dom_sf"/>
</dbReference>
<proteinExistence type="inferred from homology"/>
<evidence type="ECO:0000256" key="2">
    <source>
        <dbReference type="ARBA" id="ARBA00008017"/>
    </source>
</evidence>
<feature type="transmembrane region" description="Helical" evidence="7">
    <location>
        <begin position="131"/>
        <end position="155"/>
    </location>
</feature>
<keyword evidence="12" id="KW-1185">Reference proteome</keyword>
<comment type="subcellular location">
    <subcellularLocation>
        <location evidence="1">Cell membrane</location>
        <topology evidence="1">Multi-pass membrane protein</topology>
    </subcellularLocation>
</comment>
<dbReference type="PANTHER" id="PTHR30566:SF25">
    <property type="entry name" value="INNER MEMBRANE PROTEIN"/>
    <property type="match status" value="1"/>
</dbReference>
<reference evidence="11 12" key="1">
    <citation type="submission" date="2023-11" db="EMBL/GenBank/DDBJ databases">
        <title>Coraliomargarita sp. nov., isolated from marine algae.</title>
        <authorList>
            <person name="Lee J.K."/>
            <person name="Baek J.H."/>
            <person name="Kim J.M."/>
            <person name="Choi D.G."/>
            <person name="Jeon C.O."/>
        </authorList>
    </citation>
    <scope>NUCLEOTIDE SEQUENCE [LARGE SCALE GENOMIC DNA]</scope>
    <source>
        <strain evidence="11 12">J2-16</strain>
    </source>
</reference>
<accession>A0ABZ0RHT9</accession>
<keyword evidence="5 7" id="KW-1133">Transmembrane helix</keyword>
<organism evidence="11 12">
    <name type="scientific">Coraliomargarita algicola</name>
    <dbReference type="NCBI Taxonomy" id="3092156"/>
    <lineage>
        <taxon>Bacteria</taxon>
        <taxon>Pseudomonadati</taxon>
        <taxon>Verrucomicrobiota</taxon>
        <taxon>Opitutia</taxon>
        <taxon>Puniceicoccales</taxon>
        <taxon>Coraliomargaritaceae</taxon>
        <taxon>Coraliomargarita</taxon>
    </lineage>
</organism>
<dbReference type="SUPFAM" id="SSF50182">
    <property type="entry name" value="Sm-like ribonucleoproteins"/>
    <property type="match status" value="1"/>
</dbReference>
<dbReference type="RefSeq" id="WP_319831853.1">
    <property type="nucleotide sequence ID" value="NZ_CP138858.1"/>
</dbReference>
<feature type="domain" description="Mechanosensitive ion channel transmembrane helices 2/3" evidence="10">
    <location>
        <begin position="142"/>
        <end position="182"/>
    </location>
</feature>
<dbReference type="PANTHER" id="PTHR30566">
    <property type="entry name" value="YNAI-RELATED MECHANOSENSITIVE ION CHANNEL"/>
    <property type="match status" value="1"/>
</dbReference>
<evidence type="ECO:0000259" key="10">
    <source>
        <dbReference type="Pfam" id="PF21088"/>
    </source>
</evidence>
<dbReference type="InterPro" id="IPR011066">
    <property type="entry name" value="MscS_channel_C_sf"/>
</dbReference>
<evidence type="ECO:0000313" key="11">
    <source>
        <dbReference type="EMBL" id="WPJ94951.1"/>
    </source>
</evidence>
<feature type="domain" description="Mechanosensitive ion channel MscS C-terminal" evidence="9">
    <location>
        <begin position="260"/>
        <end position="341"/>
    </location>
</feature>
<evidence type="ECO:0000259" key="9">
    <source>
        <dbReference type="Pfam" id="PF21082"/>
    </source>
</evidence>
<sequence length="363" mass="40007">MTVWFANIYHTEIAGNGLDHWLYALGATVVLFLALKLLFAVLERRILSLSKKTSTIADDLLAAALGSTKSYILFVAAVWGGTRFLDLGSWDMHFDFALLIAVVLQAAIWGNRMVSCYITYYTDARREDNPGAVSVVQGVSFIVRLVIWSVAFLLVVDNLGYDVTALVAGMGIGGIAVALAIQNILGDLFASLSIVLDKPFVIGDFIIVGELMGGVEKIGLKTTRVRSLSGEQLIFSNSDLLNSRIRNYKRMQERRIPFGFGVTYQTTPDQLEAIPPLVKSIIKGVEGLRFDRAHFKSFGDSSYDFEVVYYINSPDFNAYMDAQQTINLALCRAFAERGIEFAYPTRTLYMHRAGDGAAGEGDS</sequence>
<keyword evidence="6 7" id="KW-0472">Membrane</keyword>
<dbReference type="InterPro" id="IPR049278">
    <property type="entry name" value="MS_channel_C"/>
</dbReference>
<protein>
    <submittedName>
        <fullName evidence="11">Mechanosensitive ion channel family protein</fullName>
    </submittedName>
</protein>
<feature type="transmembrane region" description="Helical" evidence="7">
    <location>
        <begin position="60"/>
        <end position="80"/>
    </location>
</feature>
<dbReference type="Proteomes" id="UP001324993">
    <property type="component" value="Chromosome"/>
</dbReference>
<dbReference type="SUPFAM" id="SSF82689">
    <property type="entry name" value="Mechanosensitive channel protein MscS (YggB), C-terminal domain"/>
    <property type="match status" value="1"/>
</dbReference>
<keyword evidence="4 7" id="KW-0812">Transmembrane</keyword>
<dbReference type="InterPro" id="IPR011014">
    <property type="entry name" value="MscS_channel_TM-2"/>
</dbReference>
<dbReference type="InterPro" id="IPR049142">
    <property type="entry name" value="MS_channel_1st"/>
</dbReference>
<evidence type="ECO:0000256" key="3">
    <source>
        <dbReference type="ARBA" id="ARBA00022475"/>
    </source>
</evidence>
<evidence type="ECO:0000256" key="6">
    <source>
        <dbReference type="ARBA" id="ARBA00023136"/>
    </source>
</evidence>
<dbReference type="Pfam" id="PF21088">
    <property type="entry name" value="MS_channel_1st"/>
    <property type="match status" value="1"/>
</dbReference>
<evidence type="ECO:0000313" key="12">
    <source>
        <dbReference type="Proteomes" id="UP001324993"/>
    </source>
</evidence>
<evidence type="ECO:0000256" key="5">
    <source>
        <dbReference type="ARBA" id="ARBA00022989"/>
    </source>
</evidence>
<evidence type="ECO:0000256" key="1">
    <source>
        <dbReference type="ARBA" id="ARBA00004651"/>
    </source>
</evidence>
<comment type="similarity">
    <text evidence="2">Belongs to the MscS (TC 1.A.23) family.</text>
</comment>
<dbReference type="Gene3D" id="1.10.287.1260">
    <property type="match status" value="1"/>
</dbReference>
<evidence type="ECO:0000256" key="7">
    <source>
        <dbReference type="SAM" id="Phobius"/>
    </source>
</evidence>
<dbReference type="SUPFAM" id="SSF82861">
    <property type="entry name" value="Mechanosensitive channel protein MscS (YggB), transmembrane region"/>
    <property type="match status" value="1"/>
</dbReference>
<feature type="transmembrane region" description="Helical" evidence="7">
    <location>
        <begin position="161"/>
        <end position="181"/>
    </location>
</feature>
<keyword evidence="3" id="KW-1003">Cell membrane</keyword>
<dbReference type="InterPro" id="IPR023408">
    <property type="entry name" value="MscS_beta-dom_sf"/>
</dbReference>
<evidence type="ECO:0000259" key="8">
    <source>
        <dbReference type="Pfam" id="PF00924"/>
    </source>
</evidence>
<dbReference type="EMBL" id="CP138858">
    <property type="protein sequence ID" value="WPJ94951.1"/>
    <property type="molecule type" value="Genomic_DNA"/>
</dbReference>
<name>A0ABZ0RHT9_9BACT</name>